<dbReference type="Pfam" id="PF03301">
    <property type="entry name" value="Trp_dioxygenase"/>
    <property type="match status" value="1"/>
</dbReference>
<dbReference type="GO" id="GO:0046872">
    <property type="term" value="F:metal ion binding"/>
    <property type="evidence" value="ECO:0007669"/>
    <property type="project" value="InterPro"/>
</dbReference>
<organism evidence="1 2">
    <name type="scientific">Thermonema lapsum</name>
    <dbReference type="NCBI Taxonomy" id="28195"/>
    <lineage>
        <taxon>Bacteria</taxon>
        <taxon>Pseudomonadati</taxon>
        <taxon>Bacteroidota</taxon>
        <taxon>Cytophagia</taxon>
        <taxon>Cytophagales</taxon>
        <taxon>Thermonemataceae</taxon>
        <taxon>Thermonema</taxon>
    </lineage>
</organism>
<proteinExistence type="predicted"/>
<protein>
    <submittedName>
        <fullName evidence="1">Tryptophan 2,3-dioxygenase</fullName>
        <ecNumber evidence="1">1.13.11.11</ecNumber>
    </submittedName>
</protein>
<evidence type="ECO:0000313" key="1">
    <source>
        <dbReference type="EMBL" id="NIK72846.1"/>
    </source>
</evidence>
<dbReference type="EC" id="1.13.11.11" evidence="1"/>
<dbReference type="GO" id="GO:0020037">
    <property type="term" value="F:heme binding"/>
    <property type="evidence" value="ECO:0007669"/>
    <property type="project" value="InterPro"/>
</dbReference>
<dbReference type="InterPro" id="IPR004981">
    <property type="entry name" value="Trp_2_3_dOase"/>
</dbReference>
<accession>A0A846MMS6</accession>
<comment type="caution">
    <text evidence="1">The sequence shown here is derived from an EMBL/GenBank/DDBJ whole genome shotgun (WGS) entry which is preliminary data.</text>
</comment>
<dbReference type="GO" id="GO:0019442">
    <property type="term" value="P:L-tryptophan catabolic process to acetyl-CoA"/>
    <property type="evidence" value="ECO:0007669"/>
    <property type="project" value="TreeGrafter"/>
</dbReference>
<dbReference type="PANTHER" id="PTHR10138">
    <property type="entry name" value="TRYPTOPHAN 2,3-DIOXYGENASE"/>
    <property type="match status" value="1"/>
</dbReference>
<gene>
    <name evidence="1" type="ORF">FHS56_000332</name>
</gene>
<sequence length="318" mass="38084">MTYQDLDEKVLEQLRQLSRRYAQTGQDLASNLEGLLYTDYLKYWDYIALDTLMTLQRPRTSFPDEMIFVVYHQITELFFKLIQWEIDQLLQADELPLPLWIDKMQRINRYMDILVRSSDIMSEGMEREQFLKFRMALLPASGFQSVQFREIELKSTTLWHLLDKDQQQHQQRSEPIEALYTSIYWKRGAIESESGKKTITLQHFEEKYDAHLMQLAQRHLQNNLYILLQEKSTVLNEEERAALHREYRRFDNLFNVGWRLAHLRAAAKFLMKKRGEAVASTGGTNWTQYLPPRFQKIIFFPNLWNEEEKSKWGTQLID</sequence>
<dbReference type="GO" id="GO:0019441">
    <property type="term" value="P:L-tryptophan catabolic process to kynurenine"/>
    <property type="evidence" value="ECO:0007669"/>
    <property type="project" value="InterPro"/>
</dbReference>
<dbReference type="Gene3D" id="1.20.58.480">
    <property type="match status" value="1"/>
</dbReference>
<dbReference type="Proteomes" id="UP000537126">
    <property type="component" value="Unassembled WGS sequence"/>
</dbReference>
<dbReference type="InterPro" id="IPR037217">
    <property type="entry name" value="Trp/Indoleamine_2_3_dOase-like"/>
</dbReference>
<reference evidence="1 2" key="1">
    <citation type="submission" date="2020-03" db="EMBL/GenBank/DDBJ databases">
        <title>Genomic Encyclopedia of Type Strains, Phase IV (KMG-IV): sequencing the most valuable type-strain genomes for metagenomic binning, comparative biology and taxonomic classification.</title>
        <authorList>
            <person name="Goeker M."/>
        </authorList>
    </citation>
    <scope>NUCLEOTIDE SEQUENCE [LARGE SCALE GENOMIC DNA]</scope>
    <source>
        <strain evidence="1 2">DSM 5718</strain>
    </source>
</reference>
<dbReference type="SUPFAM" id="SSF140959">
    <property type="entry name" value="Indolic compounds 2,3-dioxygenase-like"/>
    <property type="match status" value="1"/>
</dbReference>
<name>A0A846MMS6_9BACT</name>
<dbReference type="AlphaFoldDB" id="A0A846MMS6"/>
<dbReference type="PANTHER" id="PTHR10138:SF0">
    <property type="entry name" value="TRYPTOPHAN 2,3-DIOXYGENASE"/>
    <property type="match status" value="1"/>
</dbReference>
<dbReference type="GO" id="GO:0004833">
    <property type="term" value="F:L-tryptophan 2,3-dioxygenase activity"/>
    <property type="evidence" value="ECO:0007669"/>
    <property type="project" value="UniProtKB-EC"/>
</dbReference>
<keyword evidence="2" id="KW-1185">Reference proteome</keyword>
<keyword evidence="1" id="KW-0560">Oxidoreductase</keyword>
<dbReference type="EMBL" id="JAASRN010000001">
    <property type="protein sequence ID" value="NIK72846.1"/>
    <property type="molecule type" value="Genomic_DNA"/>
</dbReference>
<keyword evidence="1" id="KW-0223">Dioxygenase</keyword>
<evidence type="ECO:0000313" key="2">
    <source>
        <dbReference type="Proteomes" id="UP000537126"/>
    </source>
</evidence>
<dbReference type="RefSeq" id="WP_166918146.1">
    <property type="nucleotide sequence ID" value="NZ_JAASRN010000001.1"/>
</dbReference>